<feature type="compositionally biased region" description="Pro residues" evidence="1">
    <location>
        <begin position="86"/>
        <end position="95"/>
    </location>
</feature>
<evidence type="ECO:0000256" key="2">
    <source>
        <dbReference type="SAM" id="Phobius"/>
    </source>
</evidence>
<proteinExistence type="predicted"/>
<dbReference type="VEuPathDB" id="VectorBase:ASTEI03224"/>
<feature type="compositionally biased region" description="Polar residues" evidence="1">
    <location>
        <begin position="110"/>
        <end position="119"/>
    </location>
</feature>
<reference evidence="4" key="1">
    <citation type="journal article" date="2014" name="Genome Biol.">
        <title>Genome analysis of a major urban malaria vector mosquito, Anopheles stephensi.</title>
        <authorList>
            <person name="Jiang X."/>
            <person name="Peery A."/>
            <person name="Hall A.B."/>
            <person name="Sharma A."/>
            <person name="Chen X.G."/>
            <person name="Waterhouse R.M."/>
            <person name="Komissarov A."/>
            <person name="Riehle M.M."/>
            <person name="Shouche Y."/>
            <person name="Sharakhova M.V."/>
            <person name="Lawson D."/>
            <person name="Pakpour N."/>
            <person name="Arensburger P."/>
            <person name="Davidson V.L."/>
            <person name="Eiglmeier K."/>
            <person name="Emrich S."/>
            <person name="George P."/>
            <person name="Kennedy R.C."/>
            <person name="Mane S.P."/>
            <person name="Maslen G."/>
            <person name="Oringanje C."/>
            <person name="Qi Y."/>
            <person name="Settlage R."/>
            <person name="Tojo M."/>
            <person name="Tubio J.M."/>
            <person name="Unger M.F."/>
            <person name="Wang B."/>
            <person name="Vernick K.D."/>
            <person name="Ribeiro J.M."/>
            <person name="James A.A."/>
            <person name="Michel K."/>
            <person name="Riehle M.A."/>
            <person name="Luckhart S."/>
            <person name="Sharakhov I.V."/>
            <person name="Tu Z."/>
        </authorList>
    </citation>
    <scope>NUCLEOTIDE SEQUENCE [LARGE SCALE GENOMIC DNA]</scope>
    <source>
        <strain evidence="4">Indian</strain>
    </source>
</reference>
<evidence type="ECO:0000313" key="4">
    <source>
        <dbReference type="Proteomes" id="UP000076408"/>
    </source>
</evidence>
<keyword evidence="2" id="KW-1133">Transmembrane helix</keyword>
<dbReference type="EnsemblMetazoa" id="ASTEI03224-RA">
    <property type="protein sequence ID" value="ASTEI03224-PA"/>
    <property type="gene ID" value="ASTEI03224"/>
</dbReference>
<accession>A0A182Y438</accession>
<organism evidence="3 4">
    <name type="scientific">Anopheles stephensi</name>
    <name type="common">Indo-Pakistan malaria mosquito</name>
    <dbReference type="NCBI Taxonomy" id="30069"/>
    <lineage>
        <taxon>Eukaryota</taxon>
        <taxon>Metazoa</taxon>
        <taxon>Ecdysozoa</taxon>
        <taxon>Arthropoda</taxon>
        <taxon>Hexapoda</taxon>
        <taxon>Insecta</taxon>
        <taxon>Pterygota</taxon>
        <taxon>Neoptera</taxon>
        <taxon>Endopterygota</taxon>
        <taxon>Diptera</taxon>
        <taxon>Nematocera</taxon>
        <taxon>Culicoidea</taxon>
        <taxon>Culicidae</taxon>
        <taxon>Anophelinae</taxon>
        <taxon>Anopheles</taxon>
    </lineage>
</organism>
<dbReference type="VEuPathDB" id="VectorBase:ASTEI20_034051"/>
<name>A0A182Y438_ANOST</name>
<feature type="region of interest" description="Disordered" evidence="1">
    <location>
        <begin position="63"/>
        <end position="119"/>
    </location>
</feature>
<dbReference type="AlphaFoldDB" id="A0A182Y438"/>
<keyword evidence="2" id="KW-0472">Membrane</keyword>
<keyword evidence="2" id="KW-0812">Transmembrane</keyword>
<dbReference type="STRING" id="30069.A0A182Y438"/>
<sequence length="148" mass="15493">MHHHNDHLSGIDVVLRVDSPTLSSAAVVGIVIGSVVLLLLIADLLCCAFGNLGILATLCRKTKRSPSDLDDEAKLGSGSLIKERPPSPLPLPPPIVKLGATTPLEDEKQPLNTQPAAASPLKVNSSVEFDGRVVHSRSGEIIGKNSAV</sequence>
<dbReference type="Proteomes" id="UP000076408">
    <property type="component" value="Unassembled WGS sequence"/>
</dbReference>
<dbReference type="OMA" id="VICCCAH"/>
<dbReference type="VEuPathDB" id="VectorBase:ASTE009321"/>
<feature type="transmembrane region" description="Helical" evidence="2">
    <location>
        <begin position="25"/>
        <end position="58"/>
    </location>
</feature>
<protein>
    <submittedName>
        <fullName evidence="3">Uncharacterized protein</fullName>
    </submittedName>
</protein>
<evidence type="ECO:0000256" key="1">
    <source>
        <dbReference type="SAM" id="MobiDB-lite"/>
    </source>
</evidence>
<reference evidence="3" key="2">
    <citation type="submission" date="2020-05" db="UniProtKB">
        <authorList>
            <consortium name="EnsemblMetazoa"/>
        </authorList>
    </citation>
    <scope>IDENTIFICATION</scope>
    <source>
        <strain evidence="3">Indian</strain>
    </source>
</reference>
<evidence type="ECO:0000313" key="3">
    <source>
        <dbReference type="EnsemblMetazoa" id="ASTEI03224-PA"/>
    </source>
</evidence>
<keyword evidence="4" id="KW-1185">Reference proteome</keyword>